<accession>A0A645ILD1</accession>
<dbReference type="AlphaFoldDB" id="A0A645ILD1"/>
<evidence type="ECO:0000256" key="1">
    <source>
        <dbReference type="SAM" id="MobiDB-lite"/>
    </source>
</evidence>
<sequence>MSLAVEECARPGSPGDGVGDIDRRAAERPNRFDLGAGCDADGFGNTAVGGRDHAGDPGSVRAARIIGGIAVVTDEVVTGKHGAIADGRAGQCNAAAGGRDAGRRRAGRVGGWRGSVVG</sequence>
<feature type="compositionally biased region" description="Gly residues" evidence="1">
    <location>
        <begin position="108"/>
        <end position="118"/>
    </location>
</feature>
<organism evidence="2">
    <name type="scientific">bioreactor metagenome</name>
    <dbReference type="NCBI Taxonomy" id="1076179"/>
    <lineage>
        <taxon>unclassified sequences</taxon>
        <taxon>metagenomes</taxon>
        <taxon>ecological metagenomes</taxon>
    </lineage>
</organism>
<dbReference type="EMBL" id="VSSQ01110172">
    <property type="protein sequence ID" value="MPN48133.1"/>
    <property type="molecule type" value="Genomic_DNA"/>
</dbReference>
<name>A0A645ILD1_9ZZZZ</name>
<reference evidence="2" key="1">
    <citation type="submission" date="2019-08" db="EMBL/GenBank/DDBJ databases">
        <authorList>
            <person name="Kucharzyk K."/>
            <person name="Murdoch R.W."/>
            <person name="Higgins S."/>
            <person name="Loffler F."/>
        </authorList>
    </citation>
    <scope>NUCLEOTIDE SEQUENCE</scope>
</reference>
<comment type="caution">
    <text evidence="2">The sequence shown here is derived from an EMBL/GenBank/DDBJ whole genome shotgun (WGS) entry which is preliminary data.</text>
</comment>
<feature type="region of interest" description="Disordered" evidence="1">
    <location>
        <begin position="93"/>
        <end position="118"/>
    </location>
</feature>
<gene>
    <name evidence="2" type="ORF">SDC9_195738</name>
</gene>
<evidence type="ECO:0000313" key="2">
    <source>
        <dbReference type="EMBL" id="MPN48133.1"/>
    </source>
</evidence>
<protein>
    <submittedName>
        <fullName evidence="2">Uncharacterized protein</fullName>
    </submittedName>
</protein>
<proteinExistence type="predicted"/>
<feature type="region of interest" description="Disordered" evidence="1">
    <location>
        <begin position="1"/>
        <end position="22"/>
    </location>
</feature>